<evidence type="ECO:0000313" key="2">
    <source>
        <dbReference type="EMBL" id="ETJ01823.1"/>
    </source>
</evidence>
<reference evidence="2 3" key="1">
    <citation type="submission" date="2013-12" db="EMBL/GenBank/DDBJ databases">
        <title>A Varibaculum cambriense genome reconstructed from a premature infant gut community with otherwise low bacterial novelty that shifts toward anaerobic metabolism during the third week of life.</title>
        <authorList>
            <person name="Brown C.T."/>
            <person name="Sharon I."/>
            <person name="Thomas B.C."/>
            <person name="Castelle C.J."/>
            <person name="Morowitz M.J."/>
            <person name="Banfield J.F."/>
        </authorList>
    </citation>
    <scope>NUCLEOTIDE SEQUENCE [LARGE SCALE GENOMIC DNA]</scope>
    <source>
        <strain evidence="3">DORA_12</strain>
    </source>
</reference>
<feature type="region of interest" description="Disordered" evidence="1">
    <location>
        <begin position="1"/>
        <end position="22"/>
    </location>
</feature>
<protein>
    <submittedName>
        <fullName evidence="2">Uncharacterized protein</fullName>
    </submittedName>
</protein>
<sequence length="22" mass="2223">SQDVASQVGTHLLSLADPASRA</sequence>
<dbReference type="AlphaFoldDB" id="W1V748"/>
<proteinExistence type="predicted"/>
<gene>
    <name evidence="2" type="ORF">Q605_AUC01046G0001</name>
</gene>
<dbReference type="EMBL" id="AZLV01001046">
    <property type="protein sequence ID" value="ETJ01823.1"/>
    <property type="molecule type" value="Genomic_DNA"/>
</dbReference>
<evidence type="ECO:0000256" key="1">
    <source>
        <dbReference type="SAM" id="MobiDB-lite"/>
    </source>
</evidence>
<name>W1V748_9ACTO</name>
<feature type="non-terminal residue" evidence="2">
    <location>
        <position position="1"/>
    </location>
</feature>
<comment type="caution">
    <text evidence="2">The sequence shown here is derived from an EMBL/GenBank/DDBJ whole genome shotgun (WGS) entry which is preliminary data.</text>
</comment>
<evidence type="ECO:0000313" key="3">
    <source>
        <dbReference type="Proteomes" id="UP000018852"/>
    </source>
</evidence>
<organism evidence="2 3">
    <name type="scientific">Actinomyces urogenitalis DORA_12</name>
    <dbReference type="NCBI Taxonomy" id="1403939"/>
    <lineage>
        <taxon>Bacteria</taxon>
        <taxon>Bacillati</taxon>
        <taxon>Actinomycetota</taxon>
        <taxon>Actinomycetes</taxon>
        <taxon>Actinomycetales</taxon>
        <taxon>Actinomycetaceae</taxon>
        <taxon>Actinomyces</taxon>
    </lineage>
</organism>
<accession>W1V748</accession>
<dbReference type="Proteomes" id="UP000018852">
    <property type="component" value="Unassembled WGS sequence"/>
</dbReference>